<evidence type="ECO:0000313" key="2">
    <source>
        <dbReference type="EMBL" id="CAK7337039.1"/>
    </source>
</evidence>
<reference evidence="2 3" key="1">
    <citation type="submission" date="2024-01" db="EMBL/GenBank/DDBJ databases">
        <authorList>
            <person name="Waweru B."/>
        </authorList>
    </citation>
    <scope>NUCLEOTIDE SEQUENCE [LARGE SCALE GENOMIC DNA]</scope>
</reference>
<proteinExistence type="predicted"/>
<evidence type="ECO:0000313" key="3">
    <source>
        <dbReference type="Proteomes" id="UP001314170"/>
    </source>
</evidence>
<feature type="region of interest" description="Disordered" evidence="1">
    <location>
        <begin position="48"/>
        <end position="72"/>
    </location>
</feature>
<accession>A0AAV1RK64</accession>
<feature type="region of interest" description="Disordered" evidence="1">
    <location>
        <begin position="1"/>
        <end position="24"/>
    </location>
</feature>
<keyword evidence="3" id="KW-1185">Reference proteome</keyword>
<dbReference type="EMBL" id="CAWUPB010001010">
    <property type="protein sequence ID" value="CAK7337039.1"/>
    <property type="molecule type" value="Genomic_DNA"/>
</dbReference>
<sequence>MEVLSAPPSLSNQDRQTSKRSTQITNKIIHVNTSTDSLAAKGFQYTPHTHDEAKREGVQMTARETETEESSKFAKTEIDYMLNDNREPPAALLHAYLAVQGRNIKEWVG</sequence>
<name>A0AAV1RK64_9ROSI</name>
<evidence type="ECO:0000256" key="1">
    <source>
        <dbReference type="SAM" id="MobiDB-lite"/>
    </source>
</evidence>
<feature type="compositionally biased region" description="Polar residues" evidence="1">
    <location>
        <begin position="8"/>
        <end position="24"/>
    </location>
</feature>
<dbReference type="Proteomes" id="UP001314170">
    <property type="component" value="Unassembled WGS sequence"/>
</dbReference>
<comment type="caution">
    <text evidence="2">The sequence shown here is derived from an EMBL/GenBank/DDBJ whole genome shotgun (WGS) entry which is preliminary data.</text>
</comment>
<gene>
    <name evidence="2" type="ORF">DCAF_LOCUS12066</name>
</gene>
<dbReference type="AlphaFoldDB" id="A0AAV1RK64"/>
<organism evidence="2 3">
    <name type="scientific">Dovyalis caffra</name>
    <dbReference type="NCBI Taxonomy" id="77055"/>
    <lineage>
        <taxon>Eukaryota</taxon>
        <taxon>Viridiplantae</taxon>
        <taxon>Streptophyta</taxon>
        <taxon>Embryophyta</taxon>
        <taxon>Tracheophyta</taxon>
        <taxon>Spermatophyta</taxon>
        <taxon>Magnoliopsida</taxon>
        <taxon>eudicotyledons</taxon>
        <taxon>Gunneridae</taxon>
        <taxon>Pentapetalae</taxon>
        <taxon>rosids</taxon>
        <taxon>fabids</taxon>
        <taxon>Malpighiales</taxon>
        <taxon>Salicaceae</taxon>
        <taxon>Flacourtieae</taxon>
        <taxon>Dovyalis</taxon>
    </lineage>
</organism>
<protein>
    <submittedName>
        <fullName evidence="2">Uncharacterized protein</fullName>
    </submittedName>
</protein>